<organism evidence="9 10">
    <name type="scientific">Niveomyces insectorum RCEF 264</name>
    <dbReference type="NCBI Taxonomy" id="1081102"/>
    <lineage>
        <taxon>Eukaryota</taxon>
        <taxon>Fungi</taxon>
        <taxon>Dikarya</taxon>
        <taxon>Ascomycota</taxon>
        <taxon>Pezizomycotina</taxon>
        <taxon>Sordariomycetes</taxon>
        <taxon>Hypocreomycetidae</taxon>
        <taxon>Hypocreales</taxon>
        <taxon>Cordycipitaceae</taxon>
        <taxon>Niveomyces</taxon>
    </lineage>
</organism>
<dbReference type="STRING" id="1081102.A0A167XSA6"/>
<evidence type="ECO:0000256" key="4">
    <source>
        <dbReference type="ARBA" id="ARBA00023125"/>
    </source>
</evidence>
<feature type="region of interest" description="Disordered" evidence="7">
    <location>
        <begin position="1"/>
        <end position="33"/>
    </location>
</feature>
<keyword evidence="1" id="KW-0479">Metal-binding</keyword>
<dbReference type="GO" id="GO:0008270">
    <property type="term" value="F:zinc ion binding"/>
    <property type="evidence" value="ECO:0007669"/>
    <property type="project" value="InterPro"/>
</dbReference>
<feature type="region of interest" description="Disordered" evidence="7">
    <location>
        <begin position="428"/>
        <end position="450"/>
    </location>
</feature>
<dbReference type="InterPro" id="IPR001138">
    <property type="entry name" value="Zn2Cys6_DnaBD"/>
</dbReference>
<evidence type="ECO:0000256" key="3">
    <source>
        <dbReference type="ARBA" id="ARBA00023015"/>
    </source>
</evidence>
<keyword evidence="3" id="KW-0805">Transcription regulation</keyword>
<keyword evidence="2" id="KW-0862">Zinc</keyword>
<keyword evidence="6" id="KW-0539">Nucleus</keyword>
<dbReference type="CDD" id="cd00067">
    <property type="entry name" value="GAL4"/>
    <property type="match status" value="1"/>
</dbReference>
<dbReference type="GO" id="GO:0003677">
    <property type="term" value="F:DNA binding"/>
    <property type="evidence" value="ECO:0007669"/>
    <property type="project" value="UniProtKB-KW"/>
</dbReference>
<evidence type="ECO:0000256" key="6">
    <source>
        <dbReference type="ARBA" id="ARBA00023242"/>
    </source>
</evidence>
<dbReference type="PANTHER" id="PTHR36206:SF12">
    <property type="entry name" value="ASPERCRYPTIN BIOSYNTHESIS CLUSTER-SPECIFIC TRANSCRIPTION REGULATOR ATNN-RELATED"/>
    <property type="match status" value="1"/>
</dbReference>
<dbReference type="AlphaFoldDB" id="A0A167XSA6"/>
<evidence type="ECO:0000256" key="1">
    <source>
        <dbReference type="ARBA" id="ARBA00022723"/>
    </source>
</evidence>
<keyword evidence="10" id="KW-1185">Reference proteome</keyword>
<gene>
    <name evidence="9" type="ORF">SPI_02113</name>
</gene>
<dbReference type="Proteomes" id="UP000076874">
    <property type="component" value="Unassembled WGS sequence"/>
</dbReference>
<dbReference type="OrthoDB" id="3145928at2759"/>
<keyword evidence="4 9" id="KW-0238">DNA-binding</keyword>
<feature type="domain" description="Zn(2)-C6 fungal-type" evidence="8">
    <location>
        <begin position="39"/>
        <end position="66"/>
    </location>
</feature>
<name>A0A167XSA6_9HYPO</name>
<protein>
    <submittedName>
        <fullName evidence="9">Zn(2)-C6 fungal-type DNA-binding domain protein</fullName>
    </submittedName>
</protein>
<evidence type="ECO:0000256" key="7">
    <source>
        <dbReference type="SAM" id="MobiDB-lite"/>
    </source>
</evidence>
<proteinExistence type="predicted"/>
<reference evidence="9 10" key="1">
    <citation type="journal article" date="2016" name="Genome Biol. Evol.">
        <title>Divergent and convergent evolution of fungal pathogenicity.</title>
        <authorList>
            <person name="Shang Y."/>
            <person name="Xiao G."/>
            <person name="Zheng P."/>
            <person name="Cen K."/>
            <person name="Zhan S."/>
            <person name="Wang C."/>
        </authorList>
    </citation>
    <scope>NUCLEOTIDE SEQUENCE [LARGE SCALE GENOMIC DNA]</scope>
    <source>
        <strain evidence="9 10">RCEF 264</strain>
    </source>
</reference>
<evidence type="ECO:0000256" key="2">
    <source>
        <dbReference type="ARBA" id="ARBA00022833"/>
    </source>
</evidence>
<dbReference type="Pfam" id="PF00172">
    <property type="entry name" value="Zn_clus"/>
    <property type="match status" value="1"/>
</dbReference>
<dbReference type="Gene3D" id="4.10.240.10">
    <property type="entry name" value="Zn(2)-C6 fungal-type DNA-binding domain"/>
    <property type="match status" value="1"/>
</dbReference>
<dbReference type="InterPro" id="IPR052360">
    <property type="entry name" value="Transcr_Regulatory_Proteins"/>
</dbReference>
<accession>A0A167XSA6</accession>
<keyword evidence="5" id="KW-0804">Transcription</keyword>
<dbReference type="SUPFAM" id="SSF57701">
    <property type="entry name" value="Zn2/Cys6 DNA-binding domain"/>
    <property type="match status" value="1"/>
</dbReference>
<evidence type="ECO:0000256" key="5">
    <source>
        <dbReference type="ARBA" id="ARBA00023163"/>
    </source>
</evidence>
<evidence type="ECO:0000313" key="9">
    <source>
        <dbReference type="EMBL" id="OAA65326.1"/>
    </source>
</evidence>
<dbReference type="InterPro" id="IPR036864">
    <property type="entry name" value="Zn2-C6_fun-type_DNA-bd_sf"/>
</dbReference>
<evidence type="ECO:0000259" key="8">
    <source>
        <dbReference type="Pfam" id="PF00172"/>
    </source>
</evidence>
<dbReference type="PANTHER" id="PTHR36206">
    <property type="entry name" value="ASPERCRYPTIN BIOSYNTHESIS CLUSTER-SPECIFIC TRANSCRIPTION REGULATOR ATNN-RELATED"/>
    <property type="match status" value="1"/>
</dbReference>
<dbReference type="EMBL" id="AZHD01000003">
    <property type="protein sequence ID" value="OAA65326.1"/>
    <property type="molecule type" value="Genomic_DNA"/>
</dbReference>
<evidence type="ECO:0000313" key="10">
    <source>
        <dbReference type="Proteomes" id="UP000076874"/>
    </source>
</evidence>
<sequence>MGSDSAALRPNGPASSAVGRRLGSRKAEGNARVLKNGSRIRRIKCDEEKPACRRCTSTGRTCDGYAPAIVVLEQHHSTAQPRQDALLCVRPQRLMGDGLAVGSQHEHRALQFFTRTGASSLAGYIDVDFWTRLVPQCAHAEAAVYHAVVAVGALLVQLHDKALPHAQPSTTAGSQLATLVLEHQNKAIRSTMQALSSPQENRSTMSAVTFILLFCIEALQGREFEALRLFEHGIRALTTTTTTHTTTTTTTTSPQFTAAGLDAQLDRMRLLCGMFEGPETDTPSPAMRRALPWLAAPHPVRGPDITSRTMAHDELTDLITAVQQVVATTSGPPGDRQALEAALGDWNRRFEQYLATEAAHSPVTHQEMPHARGDAIVASMLRLRYHIARVWLADGPDRGEMLYDGYLPVFHAVVAEAAHCLRLMRADGSEGSRDGVDAGGGGDGGSDLDAPSATPLSLPFAFEMGLIPPLYWTVLKCRYPSLRRQALGLLRQAPAQEGLWNRNIMVKVAEQVIQLEEGQACGAQAAGGPIGTLASEALLPPETTRVKFVRIGLRTTLADGTRGDQVQCFTLPSGPAGGLQLAHEFFVTA</sequence>
<dbReference type="GO" id="GO:0000981">
    <property type="term" value="F:DNA-binding transcription factor activity, RNA polymerase II-specific"/>
    <property type="evidence" value="ECO:0007669"/>
    <property type="project" value="InterPro"/>
</dbReference>
<comment type="caution">
    <text evidence="9">The sequence shown here is derived from an EMBL/GenBank/DDBJ whole genome shotgun (WGS) entry which is preliminary data.</text>
</comment>